<reference evidence="2 3" key="1">
    <citation type="submission" date="2017-09" db="EMBL/GenBank/DDBJ databases">
        <title>FDA dAtabase for Regulatory Grade micrObial Sequences (FDA-ARGOS): Supporting development and validation of Infectious Disease Dx tests.</title>
        <authorList>
            <person name="Minogue T."/>
            <person name="Wolcott M."/>
            <person name="Wasieloski L."/>
            <person name="Aguilar W."/>
            <person name="Moore D."/>
            <person name="Tallon L."/>
            <person name="Sadzewicz L."/>
            <person name="Ott S."/>
            <person name="Zhao X."/>
            <person name="Nagaraj S."/>
            <person name="Vavikolanu K."/>
            <person name="Aluvathingal J."/>
            <person name="Nadendla S."/>
            <person name="Sichtig H."/>
        </authorList>
    </citation>
    <scope>NUCLEOTIDE SEQUENCE [LARGE SCALE GENOMIC DNA]</scope>
    <source>
        <strain evidence="2 3">FDAARGOS_392</strain>
    </source>
</reference>
<evidence type="ECO:0000313" key="3">
    <source>
        <dbReference type="Proteomes" id="UP000217979"/>
    </source>
</evidence>
<gene>
    <name evidence="2" type="ORF">CO704_11680</name>
</gene>
<protein>
    <recommendedName>
        <fullName evidence="4">GIY-YIG domain-containing protein</fullName>
    </recommendedName>
</protein>
<evidence type="ECO:0000256" key="1">
    <source>
        <dbReference type="SAM" id="MobiDB-lite"/>
    </source>
</evidence>
<proteinExistence type="predicted"/>
<dbReference type="Proteomes" id="UP000217979">
    <property type="component" value="Chromosome"/>
</dbReference>
<feature type="region of interest" description="Disordered" evidence="1">
    <location>
        <begin position="92"/>
        <end position="118"/>
    </location>
</feature>
<evidence type="ECO:0000313" key="2">
    <source>
        <dbReference type="EMBL" id="ATF92706.1"/>
    </source>
</evidence>
<name>A0A291DYJ8_9ENTR</name>
<accession>A0A291DYJ8</accession>
<evidence type="ECO:0008006" key="4">
    <source>
        <dbReference type="Google" id="ProtNLM"/>
    </source>
</evidence>
<dbReference type="AlphaFoldDB" id="A0A291DYJ8"/>
<dbReference type="RefSeq" id="WP_072279185.1">
    <property type="nucleotide sequence ID" value="NZ_CP023525.1"/>
</dbReference>
<dbReference type="EMBL" id="CP023525">
    <property type="protein sequence ID" value="ATF92706.1"/>
    <property type="molecule type" value="Genomic_DNA"/>
</dbReference>
<organism evidence="2 3">
    <name type="scientific">Cedecea neteri</name>
    <dbReference type="NCBI Taxonomy" id="158822"/>
    <lineage>
        <taxon>Bacteria</taxon>
        <taxon>Pseudomonadati</taxon>
        <taxon>Pseudomonadota</taxon>
        <taxon>Gammaproteobacteria</taxon>
        <taxon>Enterobacterales</taxon>
        <taxon>Enterobacteriaceae</taxon>
        <taxon>Cedecea</taxon>
    </lineage>
</organism>
<sequence length="118" mass="13213">MTSKTLNMSGPYAFTRDEIGKQVTSTSAGNYALGYMDKNTFIVCYVGRSDSDVCTRLQSHIGNHPKCNHFKYSYASSAKAAYEKECQNYHDFTPPENSIHPDQPSGNTRRWACPEGCQ</sequence>